<dbReference type="InterPro" id="IPR003661">
    <property type="entry name" value="HisK_dim/P_dom"/>
</dbReference>
<dbReference type="SUPFAM" id="SSF47384">
    <property type="entry name" value="Homodimeric domain of signal transducing histidine kinase"/>
    <property type="match status" value="1"/>
</dbReference>
<feature type="transmembrane region" description="Helical" evidence="9">
    <location>
        <begin position="54"/>
        <end position="73"/>
    </location>
</feature>
<dbReference type="Pfam" id="PF00512">
    <property type="entry name" value="HisKA"/>
    <property type="match status" value="1"/>
</dbReference>
<dbReference type="Pfam" id="PF02518">
    <property type="entry name" value="HATPase_c"/>
    <property type="match status" value="1"/>
</dbReference>
<dbReference type="CDD" id="cd00082">
    <property type="entry name" value="HisKA"/>
    <property type="match status" value="1"/>
</dbReference>
<gene>
    <name evidence="11" type="ORF">GF068_26865</name>
</gene>
<evidence type="ECO:0000313" key="11">
    <source>
        <dbReference type="EMBL" id="MRG95510.1"/>
    </source>
</evidence>
<keyword evidence="6 11" id="KW-0418">Kinase</keyword>
<evidence type="ECO:0000256" key="3">
    <source>
        <dbReference type="ARBA" id="ARBA00022553"/>
    </source>
</evidence>
<feature type="transmembrane region" description="Helical" evidence="9">
    <location>
        <begin position="79"/>
        <end position="97"/>
    </location>
</feature>
<evidence type="ECO:0000256" key="6">
    <source>
        <dbReference type="ARBA" id="ARBA00022777"/>
    </source>
</evidence>
<dbReference type="RefSeq" id="WP_153822333.1">
    <property type="nucleotide sequence ID" value="NZ_WJIE01000008.1"/>
</dbReference>
<accession>A0A6N7PYG0</accession>
<keyword evidence="3" id="KW-0597">Phosphoprotein</keyword>
<dbReference type="InterPro" id="IPR036890">
    <property type="entry name" value="HATPase_C_sf"/>
</dbReference>
<keyword evidence="8" id="KW-0902">Two-component regulatory system</keyword>
<dbReference type="PROSITE" id="PS50109">
    <property type="entry name" value="HIS_KIN"/>
    <property type="match status" value="1"/>
</dbReference>
<evidence type="ECO:0000256" key="4">
    <source>
        <dbReference type="ARBA" id="ARBA00022679"/>
    </source>
</evidence>
<evidence type="ECO:0000256" key="8">
    <source>
        <dbReference type="ARBA" id="ARBA00023012"/>
    </source>
</evidence>
<keyword evidence="7" id="KW-0067">ATP-binding</keyword>
<dbReference type="PANTHER" id="PTHR43065">
    <property type="entry name" value="SENSOR HISTIDINE KINASE"/>
    <property type="match status" value="1"/>
</dbReference>
<keyword evidence="5" id="KW-0547">Nucleotide-binding</keyword>
<dbReference type="InterPro" id="IPR003594">
    <property type="entry name" value="HATPase_dom"/>
</dbReference>
<dbReference type="SUPFAM" id="SSF55874">
    <property type="entry name" value="ATPase domain of HSP90 chaperone/DNA topoisomerase II/histidine kinase"/>
    <property type="match status" value="1"/>
</dbReference>
<protein>
    <recommendedName>
        <fullName evidence="2">histidine kinase</fullName>
        <ecNumber evidence="2">2.7.13.3</ecNumber>
    </recommendedName>
</protein>
<keyword evidence="9" id="KW-0812">Transmembrane</keyword>
<comment type="catalytic activity">
    <reaction evidence="1">
        <text>ATP + protein L-histidine = ADP + protein N-phospho-L-histidine.</text>
        <dbReference type="EC" id="2.7.13.3"/>
    </reaction>
</comment>
<dbReference type="EMBL" id="WJIE01000008">
    <property type="protein sequence ID" value="MRG95510.1"/>
    <property type="molecule type" value="Genomic_DNA"/>
</dbReference>
<dbReference type="SMART" id="SM00387">
    <property type="entry name" value="HATPase_c"/>
    <property type="match status" value="1"/>
</dbReference>
<evidence type="ECO:0000256" key="1">
    <source>
        <dbReference type="ARBA" id="ARBA00000085"/>
    </source>
</evidence>
<evidence type="ECO:0000259" key="10">
    <source>
        <dbReference type="PROSITE" id="PS50109"/>
    </source>
</evidence>
<dbReference type="InterPro" id="IPR004358">
    <property type="entry name" value="Sig_transdc_His_kin-like_C"/>
</dbReference>
<dbReference type="AlphaFoldDB" id="A0A6N7PYG0"/>
<evidence type="ECO:0000256" key="5">
    <source>
        <dbReference type="ARBA" id="ARBA00022741"/>
    </source>
</evidence>
<feature type="domain" description="Histidine kinase" evidence="10">
    <location>
        <begin position="236"/>
        <end position="445"/>
    </location>
</feature>
<reference evidence="11 12" key="1">
    <citation type="submission" date="2019-10" db="EMBL/GenBank/DDBJ databases">
        <title>A soil myxobacterium in the family Polyangiaceae.</title>
        <authorList>
            <person name="Li Y."/>
            <person name="Wang J."/>
        </authorList>
    </citation>
    <scope>NUCLEOTIDE SEQUENCE [LARGE SCALE GENOMIC DNA]</scope>
    <source>
        <strain evidence="11 12">DSM 14734</strain>
    </source>
</reference>
<feature type="transmembrane region" description="Helical" evidence="9">
    <location>
        <begin position="155"/>
        <end position="172"/>
    </location>
</feature>
<evidence type="ECO:0000256" key="7">
    <source>
        <dbReference type="ARBA" id="ARBA00022840"/>
    </source>
</evidence>
<dbReference type="OrthoDB" id="9785252at2"/>
<proteinExistence type="predicted"/>
<keyword evidence="12" id="KW-1185">Reference proteome</keyword>
<evidence type="ECO:0000256" key="2">
    <source>
        <dbReference type="ARBA" id="ARBA00012438"/>
    </source>
</evidence>
<organism evidence="11 12">
    <name type="scientific">Polyangium spumosum</name>
    <dbReference type="NCBI Taxonomy" id="889282"/>
    <lineage>
        <taxon>Bacteria</taxon>
        <taxon>Pseudomonadati</taxon>
        <taxon>Myxococcota</taxon>
        <taxon>Polyangia</taxon>
        <taxon>Polyangiales</taxon>
        <taxon>Polyangiaceae</taxon>
        <taxon>Polyangium</taxon>
    </lineage>
</organism>
<sequence length="452" mass="48138">MSARVSVPPIEIVEPGTARVSNAAAPGGRFFVRDVLSSADPIPEGMAARWLIQLRWLAILGMGATTATGRWFVPELAVGPVFLILGVLVILNGAFAFGFGRMLRHERRLVAGQIAFDVLALGAVLWVTGGTGNPFAAFLVFQIALAGLLCGGRAILAIAGLTVAVGALVSVAEPLPLASAPLGKERVHHLGAFVSLASVAGFLGVFLFVYARRLDELRQRALRNDKLAMLGRVVGGMSHELSTPLATILLAGRELSELTKDGPPDASDLARTIAGEAQRASDIIGLVRGYIRPDQRREEVELGKLVMEMAGKELRRLAYRGEITIDAPEPVHVTVMPAGLLQVLVNVLTNATEAMVRTLKPRIHIVVRDGGDHAEIMVDDSGPGFAPEILARLGEPFQTTKEREGGMGLGLYVSSVLLDRMNGTLSVDNRGEGGARVTIRLARRVASRDSEV</sequence>
<keyword evidence="9" id="KW-1133">Transmembrane helix</keyword>
<dbReference type="Gene3D" id="3.30.565.10">
    <property type="entry name" value="Histidine kinase-like ATPase, C-terminal domain"/>
    <property type="match status" value="1"/>
</dbReference>
<keyword evidence="9" id="KW-0472">Membrane</keyword>
<dbReference type="SMART" id="SM00388">
    <property type="entry name" value="HisKA"/>
    <property type="match status" value="1"/>
</dbReference>
<dbReference type="Proteomes" id="UP000440224">
    <property type="component" value="Unassembled WGS sequence"/>
</dbReference>
<dbReference type="EC" id="2.7.13.3" evidence="2"/>
<dbReference type="PANTHER" id="PTHR43065:SF46">
    <property type="entry name" value="C4-DICARBOXYLATE TRANSPORT SENSOR PROTEIN DCTB"/>
    <property type="match status" value="1"/>
</dbReference>
<dbReference type="InterPro" id="IPR005467">
    <property type="entry name" value="His_kinase_dom"/>
</dbReference>
<dbReference type="Gene3D" id="1.10.287.130">
    <property type="match status" value="1"/>
</dbReference>
<comment type="caution">
    <text evidence="11">The sequence shown here is derived from an EMBL/GenBank/DDBJ whole genome shotgun (WGS) entry which is preliminary data.</text>
</comment>
<dbReference type="GO" id="GO:0005524">
    <property type="term" value="F:ATP binding"/>
    <property type="evidence" value="ECO:0007669"/>
    <property type="project" value="UniProtKB-KW"/>
</dbReference>
<dbReference type="GO" id="GO:0000155">
    <property type="term" value="F:phosphorelay sensor kinase activity"/>
    <property type="evidence" value="ECO:0007669"/>
    <property type="project" value="InterPro"/>
</dbReference>
<dbReference type="PRINTS" id="PR00344">
    <property type="entry name" value="BCTRLSENSOR"/>
</dbReference>
<evidence type="ECO:0000256" key="9">
    <source>
        <dbReference type="SAM" id="Phobius"/>
    </source>
</evidence>
<dbReference type="InterPro" id="IPR036097">
    <property type="entry name" value="HisK_dim/P_sf"/>
</dbReference>
<name>A0A6N7PYG0_9BACT</name>
<evidence type="ECO:0000313" key="12">
    <source>
        <dbReference type="Proteomes" id="UP000440224"/>
    </source>
</evidence>
<feature type="transmembrane region" description="Helical" evidence="9">
    <location>
        <begin position="192"/>
        <end position="211"/>
    </location>
</feature>
<keyword evidence="4" id="KW-0808">Transferase</keyword>